<comment type="caution">
    <text evidence="1">The sequence shown here is derived from an EMBL/GenBank/DDBJ whole genome shotgun (WGS) entry which is preliminary data.</text>
</comment>
<sequence length="79" mass="8918">MKPKTNPILPCAIFGHNYKRSKTYIDHTAELTCTHCDAVVITDSNGNFENNTVTNSQLKDTLQELYRLTRTVSKTKVTS</sequence>
<gene>
    <name evidence="1" type="ORF">HNV10_03675</name>
</gene>
<keyword evidence="2" id="KW-1185">Reference proteome</keyword>
<dbReference type="RefSeq" id="WP_173299968.1">
    <property type="nucleotide sequence ID" value="NZ_JABRWQ010000001.1"/>
</dbReference>
<evidence type="ECO:0000313" key="2">
    <source>
        <dbReference type="Proteomes" id="UP000805085"/>
    </source>
</evidence>
<evidence type="ECO:0008006" key="3">
    <source>
        <dbReference type="Google" id="ProtNLM"/>
    </source>
</evidence>
<name>A0ABX2E1I6_9FLAO</name>
<accession>A0ABX2E1I6</accession>
<proteinExistence type="predicted"/>
<protein>
    <recommendedName>
        <fullName evidence="3">Prophage protein</fullName>
    </recommendedName>
</protein>
<reference evidence="1 2" key="1">
    <citation type="journal article" date="2015" name="Int. J. Syst. Evol. Microbiol.">
        <title>Winogradskyella litoriviva sp. nov., isolated from coastal seawater.</title>
        <authorList>
            <person name="Nedashkovskaya O.I."/>
            <person name="Kukhlevskiy A.D."/>
            <person name="Zhukova N.V."/>
            <person name="Kim S.J."/>
            <person name="Rhee S.K."/>
            <person name="Mikhailov V.V."/>
        </authorList>
    </citation>
    <scope>NUCLEOTIDE SEQUENCE [LARGE SCALE GENOMIC DNA]</scope>
    <source>
        <strain evidence="1 2">KMM6491</strain>
    </source>
</reference>
<organism evidence="1 2">
    <name type="scientific">Winogradskyella litoriviva</name>
    <dbReference type="NCBI Taxonomy" id="1220182"/>
    <lineage>
        <taxon>Bacteria</taxon>
        <taxon>Pseudomonadati</taxon>
        <taxon>Bacteroidota</taxon>
        <taxon>Flavobacteriia</taxon>
        <taxon>Flavobacteriales</taxon>
        <taxon>Flavobacteriaceae</taxon>
        <taxon>Winogradskyella</taxon>
    </lineage>
</organism>
<dbReference type="Proteomes" id="UP000805085">
    <property type="component" value="Unassembled WGS sequence"/>
</dbReference>
<evidence type="ECO:0000313" key="1">
    <source>
        <dbReference type="EMBL" id="NRD22325.1"/>
    </source>
</evidence>
<dbReference type="EMBL" id="JABRWQ010000001">
    <property type="protein sequence ID" value="NRD22325.1"/>
    <property type="molecule type" value="Genomic_DNA"/>
</dbReference>